<accession>A0A8W8MJA8</accession>
<dbReference type="SUPFAM" id="SSF52799">
    <property type="entry name" value="(Phosphotyrosine protein) phosphatases II"/>
    <property type="match status" value="1"/>
</dbReference>
<dbReference type="GO" id="GO:0005737">
    <property type="term" value="C:cytoplasm"/>
    <property type="evidence" value="ECO:0007669"/>
    <property type="project" value="TreeGrafter"/>
</dbReference>
<name>A0A8W8MJA8_MAGGI</name>
<proteinExistence type="inferred from homology"/>
<dbReference type="PANTHER" id="PTHR10807">
    <property type="entry name" value="MYOTUBULARIN-RELATED"/>
    <property type="match status" value="1"/>
</dbReference>
<feature type="domain" description="Myotubularin phosphatase" evidence="2">
    <location>
        <begin position="217"/>
        <end position="638"/>
    </location>
</feature>
<evidence type="ECO:0000313" key="3">
    <source>
        <dbReference type="EnsemblMetazoa" id="G34590.8:cds"/>
    </source>
</evidence>
<dbReference type="InterPro" id="IPR010569">
    <property type="entry name" value="Myotubularin-like_Pase_dom"/>
</dbReference>
<dbReference type="Pfam" id="PF12578">
    <property type="entry name" value="3-PAP"/>
    <property type="match status" value="1"/>
</dbReference>
<dbReference type="Proteomes" id="UP000005408">
    <property type="component" value="Unassembled WGS sequence"/>
</dbReference>
<dbReference type="PROSITE" id="PS51339">
    <property type="entry name" value="PPASE_MYOTUBULARIN"/>
    <property type="match status" value="1"/>
</dbReference>
<dbReference type="InterPro" id="IPR011993">
    <property type="entry name" value="PH-like_dom_sf"/>
</dbReference>
<organism evidence="3 4">
    <name type="scientific">Magallana gigas</name>
    <name type="common">Pacific oyster</name>
    <name type="synonym">Crassostrea gigas</name>
    <dbReference type="NCBI Taxonomy" id="29159"/>
    <lineage>
        <taxon>Eukaryota</taxon>
        <taxon>Metazoa</taxon>
        <taxon>Spiralia</taxon>
        <taxon>Lophotrochozoa</taxon>
        <taxon>Mollusca</taxon>
        <taxon>Bivalvia</taxon>
        <taxon>Autobranchia</taxon>
        <taxon>Pteriomorphia</taxon>
        <taxon>Ostreida</taxon>
        <taxon>Ostreoidea</taxon>
        <taxon>Ostreidae</taxon>
        <taxon>Magallana</taxon>
    </lineage>
</organism>
<dbReference type="GO" id="GO:0046856">
    <property type="term" value="P:phosphatidylinositol dephosphorylation"/>
    <property type="evidence" value="ECO:0007669"/>
    <property type="project" value="TreeGrafter"/>
</dbReference>
<reference evidence="3" key="1">
    <citation type="submission" date="2022-08" db="UniProtKB">
        <authorList>
            <consortium name="EnsemblMetazoa"/>
        </authorList>
    </citation>
    <scope>IDENTIFICATION</scope>
    <source>
        <strain evidence="3">05x7-T-G4-1.051#20</strain>
    </source>
</reference>
<comment type="similarity">
    <text evidence="1">Belongs to the protein-tyrosine phosphatase family. Non-receptor class myotubularin subfamily.</text>
</comment>
<dbReference type="PANTHER" id="PTHR10807:SF110">
    <property type="entry name" value="FI17948P1"/>
    <property type="match status" value="1"/>
</dbReference>
<dbReference type="Gene3D" id="2.30.29.30">
    <property type="entry name" value="Pleckstrin-homology domain (PH domain)/Phosphotyrosine-binding domain (PTB)"/>
    <property type="match status" value="1"/>
</dbReference>
<dbReference type="InterPro" id="IPR030564">
    <property type="entry name" value="Myotubularin"/>
</dbReference>
<protein>
    <recommendedName>
        <fullName evidence="2">Myotubularin phosphatase domain-containing protein</fullName>
    </recommendedName>
</protein>
<keyword evidence="4" id="KW-1185">Reference proteome</keyword>
<dbReference type="InterPro" id="IPR029021">
    <property type="entry name" value="Prot-tyrosine_phosphatase-like"/>
</dbReference>
<dbReference type="EnsemblMetazoa" id="G34590.8">
    <property type="protein sequence ID" value="G34590.8:cds"/>
    <property type="gene ID" value="G34590"/>
</dbReference>
<dbReference type="InterPro" id="IPR022587">
    <property type="entry name" value="MTMR12-like_C"/>
</dbReference>
<dbReference type="GO" id="GO:0016020">
    <property type="term" value="C:membrane"/>
    <property type="evidence" value="ECO:0007669"/>
    <property type="project" value="TreeGrafter"/>
</dbReference>
<sequence>MASFRRSLFSRNSSYNVDVRMKTFKSYVDNPDEDENDEEIKKRASSFFQNDLNPHLLPGEKTVTEADSVLCFVPFTEKKQGISGKLFITNFKLTFLTGDRSSYDQQNRRQRNKLIDDGDIPLTNIESIYQVVSGGKRKKLLPNTTVSTLTKYLEIHCKDFRTHVFGFKFTPKDQIKKITNAVIHYAFPSKSWLLYAYEYAKNLQPTGNGTVSNTPLYSNADDWERELNRCGCTKWNVCDVNRGYCVSQSMPERFVLPMNLMSYDELMKAASQFNENRLPAWCYTHTNGASLVRMAEMYAESELADYVGNSLSSEMYIRTYCNRLKTAIQLADVNKGYPVEMDLTKLCPSLKDVQASYERLKELIFIDSGKDFAVQDISWFSSLEGTKWLTCVSQCLKVACDAAKHLENHTVIIKEPDSRHYCCLISSLVQILLDRHFRTRLGFQSLIQREWVAMGYPFQREGCLVQDSSKSNTEYIPLFLLFLDCVWQLTQQYPSGFAFSETYLVTLWDSVHMGIFETFLFDCCHQRSRYHIDARWQQRLFLPSTWDWNVQFSDDDQSFFNNPLYVMKTNPDVNEALNKAKYLQSSLRSKIPTQELYSYELQNLEGSNLCIDGTKSLKGYRLTPLTGAACMKLWTQCYLRWQTPAQIIGGGNPSQYLQQCVMVEEILCLLHKIEALKKNSAKSANSLARTRSDLVFSMALDTPRTTELLANTYLSSSFPFSSVQRLSREEKSVFTPISLFLEHSTIDYDYSNDDD</sequence>
<evidence type="ECO:0000256" key="1">
    <source>
        <dbReference type="ARBA" id="ARBA00007471"/>
    </source>
</evidence>
<evidence type="ECO:0000313" key="4">
    <source>
        <dbReference type="Proteomes" id="UP000005408"/>
    </source>
</evidence>
<dbReference type="SUPFAM" id="SSF50729">
    <property type="entry name" value="PH domain-like"/>
    <property type="match status" value="1"/>
</dbReference>
<dbReference type="Pfam" id="PF06602">
    <property type="entry name" value="Myotub-related"/>
    <property type="match status" value="1"/>
</dbReference>
<dbReference type="CDD" id="cd14537">
    <property type="entry name" value="PTP-MTMR10-like"/>
    <property type="match status" value="1"/>
</dbReference>
<dbReference type="AlphaFoldDB" id="A0A8W8MJA8"/>
<evidence type="ECO:0000259" key="2">
    <source>
        <dbReference type="PROSITE" id="PS51339"/>
    </source>
</evidence>